<reference evidence="5 6" key="1">
    <citation type="journal article" date="2013" name="Curr. Biol.">
        <title>The Genome of the Foraminiferan Reticulomyxa filosa.</title>
        <authorList>
            <person name="Glockner G."/>
            <person name="Hulsmann N."/>
            <person name="Schleicher M."/>
            <person name="Noegel A.A."/>
            <person name="Eichinger L."/>
            <person name="Gallinger C."/>
            <person name="Pawlowski J."/>
            <person name="Sierra R."/>
            <person name="Euteneuer U."/>
            <person name="Pillet L."/>
            <person name="Moustafa A."/>
            <person name="Platzer M."/>
            <person name="Groth M."/>
            <person name="Szafranski K."/>
            <person name="Schliwa M."/>
        </authorList>
    </citation>
    <scope>NUCLEOTIDE SEQUENCE [LARGE SCALE GENOMIC DNA]</scope>
</reference>
<sequence>DKDKDKDKDKDRDRERSRDRQRDKERWRDKDHSKDDRTLSTSLLSGHSRNEDLDHARRFGMVSRPTMSPLEAMHIDETALRSEETGDVDEDAAKNQTGLEKAMRMLKKQGWKEGEGLGKSKQGLKGCLVSVGPYNTLVTVQDPSPVLRIQVIFFFNIKKMLFFSSLFLFNMADKGKVDPNLRLETFAECSKFGQVLECIVYESKKEDIRSEQAVSVFVKFSDIQSASEAVQVFHGRSFDGRIVSSSFFPLERYEKKDFEI</sequence>
<evidence type="ECO:0000256" key="2">
    <source>
        <dbReference type="SAM" id="MobiDB-lite"/>
    </source>
</evidence>
<name>X6LXC0_RETFI</name>
<dbReference type="PANTHER" id="PTHR13288:SF8">
    <property type="entry name" value="SPLICING FACTOR 45"/>
    <property type="match status" value="1"/>
</dbReference>
<organism evidence="5 6">
    <name type="scientific">Reticulomyxa filosa</name>
    <dbReference type="NCBI Taxonomy" id="46433"/>
    <lineage>
        <taxon>Eukaryota</taxon>
        <taxon>Sar</taxon>
        <taxon>Rhizaria</taxon>
        <taxon>Retaria</taxon>
        <taxon>Foraminifera</taxon>
        <taxon>Monothalamids</taxon>
        <taxon>Reticulomyxidae</taxon>
        <taxon>Reticulomyxa</taxon>
    </lineage>
</organism>
<dbReference type="PANTHER" id="PTHR13288">
    <property type="entry name" value="SPLICING FACTOR 45 SPF45"/>
    <property type="match status" value="1"/>
</dbReference>
<evidence type="ECO:0000313" key="5">
    <source>
        <dbReference type="EMBL" id="ETO06269.1"/>
    </source>
</evidence>
<dbReference type="InterPro" id="IPR000504">
    <property type="entry name" value="RRM_dom"/>
</dbReference>
<protein>
    <recommendedName>
        <fullName evidence="7">Splicing factor 45</fullName>
    </recommendedName>
</protein>
<dbReference type="InterPro" id="IPR003954">
    <property type="entry name" value="RRM_euk-type"/>
</dbReference>
<dbReference type="InterPro" id="IPR040052">
    <property type="entry name" value="RBM17"/>
</dbReference>
<dbReference type="Pfam" id="PF01585">
    <property type="entry name" value="G-patch"/>
    <property type="match status" value="1"/>
</dbReference>
<evidence type="ECO:0000256" key="1">
    <source>
        <dbReference type="PROSITE-ProRule" id="PRU00176"/>
    </source>
</evidence>
<dbReference type="InterPro" id="IPR000467">
    <property type="entry name" value="G_patch_dom"/>
</dbReference>
<dbReference type="Proteomes" id="UP000023152">
    <property type="component" value="Unassembled WGS sequence"/>
</dbReference>
<evidence type="ECO:0008006" key="7">
    <source>
        <dbReference type="Google" id="ProtNLM"/>
    </source>
</evidence>
<dbReference type="InterPro" id="IPR012677">
    <property type="entry name" value="Nucleotide-bd_a/b_plait_sf"/>
</dbReference>
<keyword evidence="1" id="KW-0694">RNA-binding</keyword>
<dbReference type="PROSITE" id="PS50174">
    <property type="entry name" value="G_PATCH"/>
    <property type="match status" value="1"/>
</dbReference>
<dbReference type="GO" id="GO:0045292">
    <property type="term" value="P:mRNA cis splicing, via spliceosome"/>
    <property type="evidence" value="ECO:0007669"/>
    <property type="project" value="InterPro"/>
</dbReference>
<dbReference type="Gene3D" id="3.30.70.330">
    <property type="match status" value="1"/>
</dbReference>
<gene>
    <name evidence="5" type="ORF">RFI_31128</name>
</gene>
<feature type="domain" description="RRM" evidence="3">
    <location>
        <begin position="164"/>
        <end position="243"/>
    </location>
</feature>
<evidence type="ECO:0000313" key="6">
    <source>
        <dbReference type="Proteomes" id="UP000023152"/>
    </source>
</evidence>
<feature type="compositionally biased region" description="Basic and acidic residues" evidence="2">
    <location>
        <begin position="1"/>
        <end position="38"/>
    </location>
</feature>
<dbReference type="AlphaFoldDB" id="X6LXC0"/>
<accession>X6LXC0</accession>
<proteinExistence type="predicted"/>
<dbReference type="InterPro" id="IPR035979">
    <property type="entry name" value="RBD_domain_sf"/>
</dbReference>
<dbReference type="SMART" id="SM00361">
    <property type="entry name" value="RRM_1"/>
    <property type="match status" value="1"/>
</dbReference>
<dbReference type="PROSITE" id="PS50102">
    <property type="entry name" value="RRM"/>
    <property type="match status" value="1"/>
</dbReference>
<dbReference type="SUPFAM" id="SSF54928">
    <property type="entry name" value="RNA-binding domain, RBD"/>
    <property type="match status" value="1"/>
</dbReference>
<dbReference type="EMBL" id="ASPP01027296">
    <property type="protein sequence ID" value="ETO06269.1"/>
    <property type="molecule type" value="Genomic_DNA"/>
</dbReference>
<dbReference type="OrthoDB" id="5411533at2759"/>
<dbReference type="GO" id="GO:0071011">
    <property type="term" value="C:precatalytic spliceosome"/>
    <property type="evidence" value="ECO:0007669"/>
    <property type="project" value="TreeGrafter"/>
</dbReference>
<dbReference type="GO" id="GO:0003723">
    <property type="term" value="F:RNA binding"/>
    <property type="evidence" value="ECO:0007669"/>
    <property type="project" value="UniProtKB-UniRule"/>
</dbReference>
<comment type="caution">
    <text evidence="5">The sequence shown here is derived from an EMBL/GenBank/DDBJ whole genome shotgun (WGS) entry which is preliminary data.</text>
</comment>
<evidence type="ECO:0000259" key="3">
    <source>
        <dbReference type="PROSITE" id="PS50102"/>
    </source>
</evidence>
<feature type="region of interest" description="Disordered" evidence="2">
    <location>
        <begin position="1"/>
        <end position="51"/>
    </location>
</feature>
<feature type="domain" description="G-patch" evidence="4">
    <location>
        <begin position="98"/>
        <end position="125"/>
    </location>
</feature>
<keyword evidence="6" id="KW-1185">Reference proteome</keyword>
<feature type="non-terminal residue" evidence="5">
    <location>
        <position position="1"/>
    </location>
</feature>
<evidence type="ECO:0000259" key="4">
    <source>
        <dbReference type="PROSITE" id="PS50174"/>
    </source>
</evidence>